<dbReference type="InterPro" id="IPR036465">
    <property type="entry name" value="vWFA_dom_sf"/>
</dbReference>
<dbReference type="EMBL" id="BMLT01000003">
    <property type="protein sequence ID" value="GGO78936.1"/>
    <property type="molecule type" value="Genomic_DNA"/>
</dbReference>
<organism evidence="2 3">
    <name type="scientific">Marinobacterium nitratireducens</name>
    <dbReference type="NCBI Taxonomy" id="518897"/>
    <lineage>
        <taxon>Bacteria</taxon>
        <taxon>Pseudomonadati</taxon>
        <taxon>Pseudomonadota</taxon>
        <taxon>Gammaproteobacteria</taxon>
        <taxon>Oceanospirillales</taxon>
        <taxon>Oceanospirillaceae</taxon>
        <taxon>Marinobacterium</taxon>
    </lineage>
</organism>
<name>A0A917Z9E5_9GAMM</name>
<protein>
    <submittedName>
        <fullName evidence="2">MoxR protein</fullName>
    </submittedName>
</protein>
<dbReference type="Pfam" id="PF01882">
    <property type="entry name" value="DUF58"/>
    <property type="match status" value="1"/>
</dbReference>
<accession>A0A917Z9E5</accession>
<dbReference type="Proteomes" id="UP000599578">
    <property type="component" value="Unassembled WGS sequence"/>
</dbReference>
<dbReference type="AlphaFoldDB" id="A0A917Z9E5"/>
<dbReference type="PANTHER" id="PTHR33608">
    <property type="entry name" value="BLL2464 PROTEIN"/>
    <property type="match status" value="1"/>
</dbReference>
<comment type="caution">
    <text evidence="2">The sequence shown here is derived from an EMBL/GenBank/DDBJ whole genome shotgun (WGS) entry which is preliminary data.</text>
</comment>
<dbReference type="PANTHER" id="PTHR33608:SF12">
    <property type="entry name" value="DUF58 DOMAIN-CONTAINING PROTEIN"/>
    <property type="match status" value="1"/>
</dbReference>
<gene>
    <name evidence="2" type="ORF">GCM10011348_11990</name>
</gene>
<proteinExistence type="predicted"/>
<evidence type="ECO:0000313" key="2">
    <source>
        <dbReference type="EMBL" id="GGO78936.1"/>
    </source>
</evidence>
<reference evidence="2 3" key="1">
    <citation type="journal article" date="2014" name="Int. J. Syst. Evol. Microbiol.">
        <title>Complete genome sequence of Corynebacterium casei LMG S-19264T (=DSM 44701T), isolated from a smear-ripened cheese.</title>
        <authorList>
            <consortium name="US DOE Joint Genome Institute (JGI-PGF)"/>
            <person name="Walter F."/>
            <person name="Albersmeier A."/>
            <person name="Kalinowski J."/>
            <person name="Ruckert C."/>
        </authorList>
    </citation>
    <scope>NUCLEOTIDE SEQUENCE [LARGE SCALE GENOMIC DNA]</scope>
    <source>
        <strain evidence="2 3">CGMCC 1.7286</strain>
    </source>
</reference>
<keyword evidence="3" id="KW-1185">Reference proteome</keyword>
<feature type="domain" description="DUF58" evidence="1">
    <location>
        <begin position="55"/>
        <end position="264"/>
    </location>
</feature>
<dbReference type="Gene3D" id="3.40.50.410">
    <property type="entry name" value="von Willebrand factor, type A domain"/>
    <property type="match status" value="1"/>
</dbReference>
<dbReference type="SUPFAM" id="SSF53300">
    <property type="entry name" value="vWA-like"/>
    <property type="match status" value="1"/>
</dbReference>
<evidence type="ECO:0000259" key="1">
    <source>
        <dbReference type="Pfam" id="PF01882"/>
    </source>
</evidence>
<dbReference type="InterPro" id="IPR002881">
    <property type="entry name" value="DUF58"/>
</dbReference>
<dbReference type="RefSeq" id="WP_188859470.1">
    <property type="nucleotide sequence ID" value="NZ_BMLT01000003.1"/>
</dbReference>
<sequence>MASPTDPRVHCNQSTLVGLQSQAAALNAPSLLRLHGVMAGQRLSRLRGRGLNFEELRHYRQGDDVRHIDWPVTMRTRKPHIRVYNEEKDHHVVLCVDQRSNMFFASVDTMKSVVAAEIAALVGWAILQKSDRVGLSVFGDDQIVHNRPTRTQSNYLHQLRQLVGINRSLSVESAPGSGNRLAVMLDRLLQDRDKNGLILILSDFYQCDPDCIRKLQYLQRHNHLLCVAITDPLEASFDADDWTLTDGELQISIDSSASREAIQRHLLDAYQQRQNDLTRLMAASGLPLIELDTSGQHLSQFQRAIGR</sequence>
<evidence type="ECO:0000313" key="3">
    <source>
        <dbReference type="Proteomes" id="UP000599578"/>
    </source>
</evidence>